<dbReference type="EMBL" id="OY731398">
    <property type="protein sequence ID" value="CAJ1818890.1"/>
    <property type="molecule type" value="Genomic_DNA"/>
</dbReference>
<evidence type="ECO:0008006" key="4">
    <source>
        <dbReference type="Google" id="ProtNLM"/>
    </source>
</evidence>
<sequence length="83" mass="9174">MELKVLVKVGLLLFLIARVHCNFLSNSFITQLLPTEGAFESYVKSTTSPCCDECINRIRFQVTQHAELVTASGITLLSVTVLT</sequence>
<dbReference type="AlphaFoldDB" id="A0AA86SA81"/>
<feature type="signal peptide" evidence="1">
    <location>
        <begin position="1"/>
        <end position="21"/>
    </location>
</feature>
<dbReference type="Proteomes" id="UP001189624">
    <property type="component" value="Chromosome 1"/>
</dbReference>
<dbReference type="Gramene" id="rna-AYBTSS11_LOCUS1093">
    <property type="protein sequence ID" value="CAJ1818890.1"/>
    <property type="gene ID" value="gene-AYBTSS11_LOCUS1093"/>
</dbReference>
<evidence type="ECO:0000313" key="2">
    <source>
        <dbReference type="EMBL" id="CAJ1818890.1"/>
    </source>
</evidence>
<protein>
    <recommendedName>
        <fullName evidence="4">Secreted protein</fullName>
    </recommendedName>
</protein>
<feature type="chain" id="PRO_5041666934" description="Secreted protein" evidence="1">
    <location>
        <begin position="22"/>
        <end position="83"/>
    </location>
</feature>
<organism evidence="2 3">
    <name type="scientific">Sphenostylis stenocarpa</name>
    <dbReference type="NCBI Taxonomy" id="92480"/>
    <lineage>
        <taxon>Eukaryota</taxon>
        <taxon>Viridiplantae</taxon>
        <taxon>Streptophyta</taxon>
        <taxon>Embryophyta</taxon>
        <taxon>Tracheophyta</taxon>
        <taxon>Spermatophyta</taxon>
        <taxon>Magnoliopsida</taxon>
        <taxon>eudicotyledons</taxon>
        <taxon>Gunneridae</taxon>
        <taxon>Pentapetalae</taxon>
        <taxon>rosids</taxon>
        <taxon>fabids</taxon>
        <taxon>Fabales</taxon>
        <taxon>Fabaceae</taxon>
        <taxon>Papilionoideae</taxon>
        <taxon>50 kb inversion clade</taxon>
        <taxon>NPAAA clade</taxon>
        <taxon>indigoferoid/millettioid clade</taxon>
        <taxon>Phaseoleae</taxon>
        <taxon>Sphenostylis</taxon>
    </lineage>
</organism>
<evidence type="ECO:0000256" key="1">
    <source>
        <dbReference type="SAM" id="SignalP"/>
    </source>
</evidence>
<reference evidence="2" key="1">
    <citation type="submission" date="2023-10" db="EMBL/GenBank/DDBJ databases">
        <authorList>
            <person name="Domelevo Entfellner J.-B."/>
        </authorList>
    </citation>
    <scope>NUCLEOTIDE SEQUENCE</scope>
</reference>
<proteinExistence type="predicted"/>
<accession>A0AA86SA81</accession>
<gene>
    <name evidence="2" type="ORF">AYBTSS11_LOCUS1093</name>
</gene>
<keyword evidence="3" id="KW-1185">Reference proteome</keyword>
<evidence type="ECO:0000313" key="3">
    <source>
        <dbReference type="Proteomes" id="UP001189624"/>
    </source>
</evidence>
<name>A0AA86SA81_9FABA</name>
<keyword evidence="1" id="KW-0732">Signal</keyword>